<reference evidence="1 2" key="1">
    <citation type="journal article" date="2013" name="PLoS Genet.">
        <title>The genome and development-dependent transcriptomes of Pyronema confluens: a window into fungal evolution.</title>
        <authorList>
            <person name="Traeger S."/>
            <person name="Altegoer F."/>
            <person name="Freitag M."/>
            <person name="Gabaldon T."/>
            <person name="Kempken F."/>
            <person name="Kumar A."/>
            <person name="Marcet-Houben M."/>
            <person name="Poggeler S."/>
            <person name="Stajich J.E."/>
            <person name="Nowrousian M."/>
        </authorList>
    </citation>
    <scope>NUCLEOTIDE SEQUENCE [LARGE SCALE GENOMIC DNA]</scope>
    <source>
        <strain evidence="2">CBS 100304</strain>
        <tissue evidence="1">Vegetative mycelium</tissue>
    </source>
</reference>
<dbReference type="AlphaFoldDB" id="U4LUL7"/>
<gene>
    <name evidence="1" type="ORF">PCON_11415</name>
</gene>
<dbReference type="EMBL" id="HF935650">
    <property type="protein sequence ID" value="CCX31771.1"/>
    <property type="molecule type" value="Genomic_DNA"/>
</dbReference>
<dbReference type="Proteomes" id="UP000018144">
    <property type="component" value="Unassembled WGS sequence"/>
</dbReference>
<organism evidence="1 2">
    <name type="scientific">Pyronema omphalodes (strain CBS 100304)</name>
    <name type="common">Pyronema confluens</name>
    <dbReference type="NCBI Taxonomy" id="1076935"/>
    <lineage>
        <taxon>Eukaryota</taxon>
        <taxon>Fungi</taxon>
        <taxon>Dikarya</taxon>
        <taxon>Ascomycota</taxon>
        <taxon>Pezizomycotina</taxon>
        <taxon>Pezizomycetes</taxon>
        <taxon>Pezizales</taxon>
        <taxon>Pyronemataceae</taxon>
        <taxon>Pyronema</taxon>
    </lineage>
</organism>
<keyword evidence="2" id="KW-1185">Reference proteome</keyword>
<accession>U4LUL7</accession>
<protein>
    <submittedName>
        <fullName evidence="1">Uncharacterized protein</fullName>
    </submittedName>
</protein>
<evidence type="ECO:0000313" key="1">
    <source>
        <dbReference type="EMBL" id="CCX31771.1"/>
    </source>
</evidence>
<sequence length="58" mass="6727">MLQYCYTGKYSKECNDVLNKEGEQLYSAHIEVFLLADMLNIGDLMELASWSYSQLSLR</sequence>
<evidence type="ECO:0000313" key="2">
    <source>
        <dbReference type="Proteomes" id="UP000018144"/>
    </source>
</evidence>
<proteinExistence type="predicted"/>
<name>U4LUL7_PYROM</name>